<evidence type="ECO:0000256" key="1">
    <source>
        <dbReference type="ARBA" id="ARBA00013134"/>
    </source>
</evidence>
<dbReference type="GO" id="GO:0019172">
    <property type="term" value="F:glyoxalase III activity"/>
    <property type="evidence" value="ECO:0007669"/>
    <property type="project" value="UniProtKB-EC"/>
</dbReference>
<dbReference type="GO" id="GO:0005739">
    <property type="term" value="C:mitochondrion"/>
    <property type="evidence" value="ECO:0007669"/>
    <property type="project" value="TreeGrafter"/>
</dbReference>
<accession>A0A8H4QKW8</accession>
<dbReference type="PANTHER" id="PTHR48094">
    <property type="entry name" value="PROTEIN/NUCLEIC ACID DEGLYCASE DJ-1-RELATED"/>
    <property type="match status" value="1"/>
</dbReference>
<dbReference type="CDD" id="cd03135">
    <property type="entry name" value="GATase1_DJ-1"/>
    <property type="match status" value="1"/>
</dbReference>
<dbReference type="EMBL" id="JAACJL010000046">
    <property type="protein sequence ID" value="KAF4613010.1"/>
    <property type="molecule type" value="Genomic_DNA"/>
</dbReference>
<dbReference type="NCBIfam" id="TIGR01383">
    <property type="entry name" value="not_thiJ"/>
    <property type="match status" value="1"/>
</dbReference>
<dbReference type="EC" id="4.2.1.130" evidence="1"/>
<sequence>MSETLSEHLGTSSNSQFASASAPSVRDTFKYPHLETLPQPLKTFVQYLFKDMPSALVLLADGTEEMEFTITYDTLVRGGVRVTSAFVPDVTSAGATHINPPTTKGSRGINIMPDMYFELSTCGPDIYDLLVIPGGAKGAETMSRHPSVQELVRRYIERNKFVGMICAGSLAAKTSKLPRQPLTSHPSVKAELEQDFDYREDPVVISDNLITSRGPGTAFPFALTLIEVLCGVDKREEVRGPMIFPAGTPF</sequence>
<dbReference type="PANTHER" id="PTHR48094:SF12">
    <property type="entry name" value="PARKINSON DISEASE PROTEIN 7 HOMOLOG"/>
    <property type="match status" value="1"/>
</dbReference>
<dbReference type="Proteomes" id="UP000521872">
    <property type="component" value="Unassembled WGS sequence"/>
</dbReference>
<dbReference type="GO" id="GO:0005634">
    <property type="term" value="C:nucleus"/>
    <property type="evidence" value="ECO:0007669"/>
    <property type="project" value="TreeGrafter"/>
</dbReference>
<dbReference type="InterPro" id="IPR002818">
    <property type="entry name" value="DJ-1/PfpI"/>
</dbReference>
<comment type="catalytic activity">
    <reaction evidence="2">
        <text>methylglyoxal + H2O = (R)-lactate + H(+)</text>
        <dbReference type="Rhea" id="RHEA:27754"/>
        <dbReference type="ChEBI" id="CHEBI:15377"/>
        <dbReference type="ChEBI" id="CHEBI:15378"/>
        <dbReference type="ChEBI" id="CHEBI:16004"/>
        <dbReference type="ChEBI" id="CHEBI:17158"/>
        <dbReference type="EC" id="4.2.1.130"/>
    </reaction>
</comment>
<proteinExistence type="predicted"/>
<feature type="domain" description="DJ-1/PfpI" evidence="3">
    <location>
        <begin position="54"/>
        <end position="227"/>
    </location>
</feature>
<comment type="caution">
    <text evidence="4">The sequence shown here is derived from an EMBL/GenBank/DDBJ whole genome shotgun (WGS) entry which is preliminary data.</text>
</comment>
<gene>
    <name evidence="4" type="ORF">D9613_010975</name>
</gene>
<dbReference type="InterPro" id="IPR029062">
    <property type="entry name" value="Class_I_gatase-like"/>
</dbReference>
<organism evidence="4 5">
    <name type="scientific">Agrocybe pediades</name>
    <dbReference type="NCBI Taxonomy" id="84607"/>
    <lineage>
        <taxon>Eukaryota</taxon>
        <taxon>Fungi</taxon>
        <taxon>Dikarya</taxon>
        <taxon>Basidiomycota</taxon>
        <taxon>Agaricomycotina</taxon>
        <taxon>Agaricomycetes</taxon>
        <taxon>Agaricomycetidae</taxon>
        <taxon>Agaricales</taxon>
        <taxon>Agaricineae</taxon>
        <taxon>Strophariaceae</taxon>
        <taxon>Agrocybe</taxon>
    </lineage>
</organism>
<protein>
    <recommendedName>
        <fullName evidence="1">D-lactate dehydratase</fullName>
        <ecNumber evidence="1">4.2.1.130</ecNumber>
    </recommendedName>
</protein>
<dbReference type="AlphaFoldDB" id="A0A8H4QKW8"/>
<keyword evidence="5" id="KW-1185">Reference proteome</keyword>
<dbReference type="InterPro" id="IPR050325">
    <property type="entry name" value="Prot/Nucl_acid_deglycase"/>
</dbReference>
<evidence type="ECO:0000256" key="2">
    <source>
        <dbReference type="ARBA" id="ARBA00048082"/>
    </source>
</evidence>
<dbReference type="InterPro" id="IPR006287">
    <property type="entry name" value="DJ-1"/>
</dbReference>
<dbReference type="GO" id="GO:1903189">
    <property type="term" value="P:glyoxal metabolic process"/>
    <property type="evidence" value="ECO:0007669"/>
    <property type="project" value="TreeGrafter"/>
</dbReference>
<dbReference type="Gene3D" id="3.40.50.880">
    <property type="match status" value="1"/>
</dbReference>
<evidence type="ECO:0000259" key="3">
    <source>
        <dbReference type="Pfam" id="PF01965"/>
    </source>
</evidence>
<dbReference type="SUPFAM" id="SSF52317">
    <property type="entry name" value="Class I glutamine amidotransferase-like"/>
    <property type="match status" value="1"/>
</dbReference>
<evidence type="ECO:0000313" key="5">
    <source>
        <dbReference type="Proteomes" id="UP000521872"/>
    </source>
</evidence>
<reference evidence="4 5" key="1">
    <citation type="submission" date="2019-12" db="EMBL/GenBank/DDBJ databases">
        <authorList>
            <person name="Floudas D."/>
            <person name="Bentzer J."/>
            <person name="Ahren D."/>
            <person name="Johansson T."/>
            <person name="Persson P."/>
            <person name="Tunlid A."/>
        </authorList>
    </citation>
    <scope>NUCLEOTIDE SEQUENCE [LARGE SCALE GENOMIC DNA]</scope>
    <source>
        <strain evidence="4 5">CBS 102.39</strain>
    </source>
</reference>
<evidence type="ECO:0000313" key="4">
    <source>
        <dbReference type="EMBL" id="KAF4613010.1"/>
    </source>
</evidence>
<name>A0A8H4QKW8_9AGAR</name>
<dbReference type="Pfam" id="PF01965">
    <property type="entry name" value="DJ-1_PfpI"/>
    <property type="match status" value="1"/>
</dbReference>
<dbReference type="GO" id="GO:0006979">
    <property type="term" value="P:response to oxidative stress"/>
    <property type="evidence" value="ECO:0007669"/>
    <property type="project" value="TreeGrafter"/>
</dbReference>